<evidence type="ECO:0000313" key="2">
    <source>
        <dbReference type="Proteomes" id="UP000515154"/>
    </source>
</evidence>
<name>A0A6P7TQV1_9MOLL</name>
<dbReference type="SUPFAM" id="SSF50729">
    <property type="entry name" value="PH domain-like"/>
    <property type="match status" value="1"/>
</dbReference>
<feature type="compositionally biased region" description="Basic residues" evidence="1">
    <location>
        <begin position="456"/>
        <end position="475"/>
    </location>
</feature>
<dbReference type="PANTHER" id="PTHR21219:SF3">
    <property type="entry name" value="FI19613P1"/>
    <property type="match status" value="1"/>
</dbReference>
<feature type="compositionally biased region" description="Polar residues" evidence="1">
    <location>
        <begin position="334"/>
        <end position="344"/>
    </location>
</feature>
<reference evidence="3" key="1">
    <citation type="submission" date="2025-08" db="UniProtKB">
        <authorList>
            <consortium name="RefSeq"/>
        </authorList>
    </citation>
    <scope>IDENTIFICATION</scope>
</reference>
<gene>
    <name evidence="3" type="primary">LOC115224900</name>
</gene>
<dbReference type="Proteomes" id="UP000515154">
    <property type="component" value="Linkage group LG26"/>
</dbReference>
<accession>A0A6P7TQV1</accession>
<dbReference type="InterPro" id="IPR011993">
    <property type="entry name" value="PH-like_dom_sf"/>
</dbReference>
<sequence length="548" mass="60676">MFVEGDEKTLFQCGVLYIGSAVPLEASKGLEAIQQPLRERYPYKDDKEISGVEAVLSVTPTGIQMQYLKDSGSVMWFPISSLTFCAAVRCIHLLTRAGQRVPRFVSLNSPAAGGVYSQKPVIFAAITRRTKGRKFLECHSFICKSTGDAIGLVQSSKLADRAFRNGIVPSNIPSLSRMNSLSLRPQSESELHLLTDQKSPQSDLSPEFQEPPPTQGYFYGTGSTLARSYTVEKMNNDVLRIPRTLDRPVSRRHHSSVMVPSHSHYIPGPRRVVPVPVNISQSSRRFLSPPPSHILIRKDPYLFNSQSTLPTTYARLPPPLAPSISEKVGRSPSLVRSQRSSAGSTIRPEDNALRNSRKDTAIKNGRDTESSSGSSRPPSPPLDYEPFASALGGSKTHLSRKDRYEKGSFITSGAASPPSVIYPYDPYIYPAHLAGDPTMRPRSLSPPAAEIEHSTKNTRKKKEKSKKKSKKSAKKGSKDAELPNDNVEYSSEVLNGSDKQNRFMLDRAHAFQNERAFARSIAAESKKHGIYDQENTSYRHYPDSDLVN</sequence>
<keyword evidence="2" id="KW-1185">Reference proteome</keyword>
<organism evidence="2 3">
    <name type="scientific">Octopus sinensis</name>
    <name type="common">East Asian common octopus</name>
    <dbReference type="NCBI Taxonomy" id="2607531"/>
    <lineage>
        <taxon>Eukaryota</taxon>
        <taxon>Metazoa</taxon>
        <taxon>Spiralia</taxon>
        <taxon>Lophotrochozoa</taxon>
        <taxon>Mollusca</taxon>
        <taxon>Cephalopoda</taxon>
        <taxon>Coleoidea</taxon>
        <taxon>Octopodiformes</taxon>
        <taxon>Octopoda</taxon>
        <taxon>Incirrata</taxon>
        <taxon>Octopodidae</taxon>
        <taxon>Octopus</taxon>
    </lineage>
</organism>
<dbReference type="Gene3D" id="2.30.29.30">
    <property type="entry name" value="Pleckstrin-homology domain (PH domain)/Phosphotyrosine-binding domain (PTB)"/>
    <property type="match status" value="1"/>
</dbReference>
<dbReference type="KEGG" id="osn:115224900"/>
<feature type="region of interest" description="Disordered" evidence="1">
    <location>
        <begin position="438"/>
        <end position="494"/>
    </location>
</feature>
<evidence type="ECO:0000256" key="1">
    <source>
        <dbReference type="SAM" id="MobiDB-lite"/>
    </source>
</evidence>
<feature type="compositionally biased region" description="Basic and acidic residues" evidence="1">
    <location>
        <begin position="347"/>
        <end position="369"/>
    </location>
</feature>
<protein>
    <submittedName>
        <fullName evidence="3">Uncharacterized protein LOC115224900</fullName>
    </submittedName>
</protein>
<feature type="region of interest" description="Disordered" evidence="1">
    <location>
        <begin position="186"/>
        <end position="215"/>
    </location>
</feature>
<feature type="region of interest" description="Disordered" evidence="1">
    <location>
        <begin position="524"/>
        <end position="548"/>
    </location>
</feature>
<dbReference type="PANTHER" id="PTHR21219">
    <property type="entry name" value="FI19613P1"/>
    <property type="match status" value="1"/>
</dbReference>
<evidence type="ECO:0000313" key="3">
    <source>
        <dbReference type="RefSeq" id="XP_029651717.1"/>
    </source>
</evidence>
<feature type="region of interest" description="Disordered" evidence="1">
    <location>
        <begin position="313"/>
        <end position="400"/>
    </location>
</feature>
<dbReference type="RefSeq" id="XP_029651717.1">
    <property type="nucleotide sequence ID" value="XM_029795857.2"/>
</dbReference>
<dbReference type="AlphaFoldDB" id="A0A6P7TQV1"/>
<proteinExistence type="predicted"/>